<evidence type="ECO:0000313" key="3">
    <source>
        <dbReference type="Proteomes" id="UP000806285"/>
    </source>
</evidence>
<organism evidence="2 3">
    <name type="scientific">Ramlibacter pallidus</name>
    <dbReference type="NCBI Taxonomy" id="2780087"/>
    <lineage>
        <taxon>Bacteria</taxon>
        <taxon>Pseudomonadati</taxon>
        <taxon>Pseudomonadota</taxon>
        <taxon>Betaproteobacteria</taxon>
        <taxon>Burkholderiales</taxon>
        <taxon>Comamonadaceae</taxon>
        <taxon>Ramlibacter</taxon>
    </lineage>
</organism>
<dbReference type="Proteomes" id="UP000806285">
    <property type="component" value="Unassembled WGS sequence"/>
</dbReference>
<name>A0ABR9S0G9_9BURK</name>
<dbReference type="RefSeq" id="WP_193675639.1">
    <property type="nucleotide sequence ID" value="NZ_JADDIV010000002.1"/>
</dbReference>
<evidence type="ECO:0000313" key="2">
    <source>
        <dbReference type="EMBL" id="MBE7366995.1"/>
    </source>
</evidence>
<keyword evidence="3" id="KW-1185">Reference proteome</keyword>
<feature type="chain" id="PRO_5045715646" evidence="1">
    <location>
        <begin position="22"/>
        <end position="182"/>
    </location>
</feature>
<dbReference type="InterPro" id="IPR022061">
    <property type="entry name" value="DUF3617"/>
</dbReference>
<evidence type="ECO:0000256" key="1">
    <source>
        <dbReference type="SAM" id="SignalP"/>
    </source>
</evidence>
<protein>
    <submittedName>
        <fullName evidence="2">DUF3617 domain-containing protein</fullName>
    </submittedName>
</protein>
<reference evidence="2 3" key="1">
    <citation type="submission" date="2020-10" db="EMBL/GenBank/DDBJ databases">
        <title>Ramlibacter sp. HM2 16S ribosomal RNA gene Genome sequencing and assembly.</title>
        <authorList>
            <person name="Kang M."/>
        </authorList>
    </citation>
    <scope>NUCLEOTIDE SEQUENCE [LARGE SCALE GENOMIC DNA]</scope>
    <source>
        <strain evidence="2 3">HM2</strain>
    </source>
</reference>
<sequence>MRFHSLLAAALLAGAVLPAAAQSLKPGLWEIHNRMDNPEMNQAMAQMQKELAGMSPAQRKQMEAAMAQQGVKMAGPGTTGGMVVQACMTKEMIERNDMPLQEGCRMTKNDRSGNTVKMAFTCSNPPSSGEGQFTYTSAEAYTSQMTVRSTAQGKEQVTKMNATGKWLKADCGNLKPVGTPKK</sequence>
<comment type="caution">
    <text evidence="2">The sequence shown here is derived from an EMBL/GenBank/DDBJ whole genome shotgun (WGS) entry which is preliminary data.</text>
</comment>
<keyword evidence="1" id="KW-0732">Signal</keyword>
<accession>A0ABR9S0G9</accession>
<feature type="signal peptide" evidence="1">
    <location>
        <begin position="1"/>
        <end position="21"/>
    </location>
</feature>
<dbReference type="Pfam" id="PF12276">
    <property type="entry name" value="DUF3617"/>
    <property type="match status" value="1"/>
</dbReference>
<proteinExistence type="predicted"/>
<gene>
    <name evidence="2" type="ORF">IM787_05445</name>
</gene>
<dbReference type="EMBL" id="JADDIV010000002">
    <property type="protein sequence ID" value="MBE7366995.1"/>
    <property type="molecule type" value="Genomic_DNA"/>
</dbReference>